<evidence type="ECO:0000256" key="2">
    <source>
        <dbReference type="ARBA" id="ARBA00022840"/>
    </source>
</evidence>
<dbReference type="InterPro" id="IPR003593">
    <property type="entry name" value="AAA+_ATPase"/>
</dbReference>
<organism evidence="4 5">
    <name type="scientific">Emergencia timonensis</name>
    <dbReference type="NCBI Taxonomy" id="1776384"/>
    <lineage>
        <taxon>Bacteria</taxon>
        <taxon>Bacillati</taxon>
        <taxon>Bacillota</taxon>
        <taxon>Clostridia</taxon>
        <taxon>Peptostreptococcales</taxon>
        <taxon>Anaerovoracaceae</taxon>
        <taxon>Emergencia</taxon>
    </lineage>
</organism>
<accession>A0A415E3N5</accession>
<dbReference type="InterPro" id="IPR014217">
    <property type="entry name" value="Spore_III_AA"/>
</dbReference>
<dbReference type="OrthoDB" id="9768243at2"/>
<dbReference type="InterPro" id="IPR027417">
    <property type="entry name" value="P-loop_NTPase"/>
</dbReference>
<protein>
    <submittedName>
        <fullName evidence="4">Stage III sporulation protein AA</fullName>
    </submittedName>
</protein>
<evidence type="ECO:0000313" key="4">
    <source>
        <dbReference type="EMBL" id="RHJ88230.1"/>
    </source>
</evidence>
<dbReference type="PANTHER" id="PTHR20953">
    <property type="entry name" value="KINASE-RELATED"/>
    <property type="match status" value="1"/>
</dbReference>
<gene>
    <name evidence="4" type="primary">spoIIIAA</name>
    <name evidence="4" type="ORF">DW099_07390</name>
</gene>
<dbReference type="AlphaFoldDB" id="A0A415E3N5"/>
<sequence length="351" mass="39204">MFYMCSILLPPCFLEQFNTDGKSGVIVDGSILTREKYFKNLIIFACPQNMIYGKDKVSFMNHFEKVFQCFPPKIQHQINNLDQWTKEAIEEVRVYKGREIQVFSGGKRISLSGRMEGSDINNLLNNLMKFSYYAYEEDLAKGFITIDGGHRVGICGKAVIDKGKVTLIRDISSLNIRYSKEIVGCSDTLMHLIINDDKSLNNVLIVSPPNCGKTTLIRDIARNISTKGYKVGICDERSEIAGMYNGVSSYHFGMMVDVLDGCPKAEGMIMMIRSMSPQVIITDEIGKKEDVAAIKTCVNCGVKVITTIHGNDAGDLENSEIIEIIDNKTFDVIIFLTDDPTVGTVREVLRG</sequence>
<dbReference type="SMART" id="SM00382">
    <property type="entry name" value="AAA"/>
    <property type="match status" value="1"/>
</dbReference>
<keyword evidence="2" id="KW-0067">ATP-binding</keyword>
<dbReference type="GO" id="GO:0005524">
    <property type="term" value="F:ATP binding"/>
    <property type="evidence" value="ECO:0007669"/>
    <property type="project" value="UniProtKB-KW"/>
</dbReference>
<dbReference type="CDD" id="cd00009">
    <property type="entry name" value="AAA"/>
    <property type="match status" value="1"/>
</dbReference>
<evidence type="ECO:0000259" key="3">
    <source>
        <dbReference type="SMART" id="SM00382"/>
    </source>
</evidence>
<feature type="domain" description="AAA+ ATPase" evidence="3">
    <location>
        <begin position="199"/>
        <end position="341"/>
    </location>
</feature>
<name>A0A415E3N5_9FIRM</name>
<comment type="caution">
    <text evidence="4">The sequence shown here is derived from an EMBL/GenBank/DDBJ whole genome shotgun (WGS) entry which is preliminary data.</text>
</comment>
<dbReference type="Pfam" id="PF19568">
    <property type="entry name" value="Spore_III_AA"/>
    <property type="match status" value="1"/>
</dbReference>
<dbReference type="EMBL" id="QRMS01000002">
    <property type="protein sequence ID" value="RHJ88230.1"/>
    <property type="molecule type" value="Genomic_DNA"/>
</dbReference>
<dbReference type="PANTHER" id="PTHR20953:SF3">
    <property type="entry name" value="P-LOOP CONTAINING NUCLEOSIDE TRIPHOSPHATE HYDROLASES SUPERFAMILY PROTEIN"/>
    <property type="match status" value="1"/>
</dbReference>
<dbReference type="Proteomes" id="UP000284841">
    <property type="component" value="Unassembled WGS sequence"/>
</dbReference>
<reference evidence="4 5" key="1">
    <citation type="submission" date="2018-08" db="EMBL/GenBank/DDBJ databases">
        <title>A genome reference for cultivated species of the human gut microbiota.</title>
        <authorList>
            <person name="Zou Y."/>
            <person name="Xue W."/>
            <person name="Luo G."/>
        </authorList>
    </citation>
    <scope>NUCLEOTIDE SEQUENCE [LARGE SCALE GENOMIC DNA]</scope>
    <source>
        <strain evidence="4 5">AM07-24</strain>
    </source>
</reference>
<evidence type="ECO:0000256" key="1">
    <source>
        <dbReference type="ARBA" id="ARBA00022741"/>
    </source>
</evidence>
<proteinExistence type="predicted"/>
<evidence type="ECO:0000313" key="5">
    <source>
        <dbReference type="Proteomes" id="UP000284841"/>
    </source>
</evidence>
<dbReference type="SUPFAM" id="SSF52540">
    <property type="entry name" value="P-loop containing nucleoside triphosphate hydrolases"/>
    <property type="match status" value="1"/>
</dbReference>
<dbReference type="InterPro" id="IPR045735">
    <property type="entry name" value="Spore_III_AA_AAA+_ATPase"/>
</dbReference>
<dbReference type="Gene3D" id="3.40.50.300">
    <property type="entry name" value="P-loop containing nucleotide triphosphate hydrolases"/>
    <property type="match status" value="1"/>
</dbReference>
<keyword evidence="1" id="KW-0547">Nucleotide-binding</keyword>
<dbReference type="NCBIfam" id="TIGR02858">
    <property type="entry name" value="spore_III_AA"/>
    <property type="match status" value="1"/>
</dbReference>
<dbReference type="STRING" id="1776384.GCA_900086585_03815"/>
<keyword evidence="5" id="KW-1185">Reference proteome</keyword>